<dbReference type="PROSITE" id="PS51257">
    <property type="entry name" value="PROKAR_LIPOPROTEIN"/>
    <property type="match status" value="1"/>
</dbReference>
<dbReference type="PANTHER" id="PTHR31956:SF1">
    <property type="entry name" value="NON-SPECIFIC PHOSPHOLIPASE C1"/>
    <property type="match status" value="1"/>
</dbReference>
<gene>
    <name evidence="4" type="ORF">FHX73_11455</name>
</gene>
<dbReference type="Gene3D" id="3.40.720.10">
    <property type="entry name" value="Alkaline Phosphatase, subunit A"/>
    <property type="match status" value="1"/>
</dbReference>
<dbReference type="EMBL" id="VIWT01000001">
    <property type="protein sequence ID" value="TWF96683.1"/>
    <property type="molecule type" value="Genomic_DNA"/>
</dbReference>
<accession>A0A561UBD0</accession>
<dbReference type="Proteomes" id="UP000317940">
    <property type="component" value="Unassembled WGS sequence"/>
</dbReference>
<feature type="chain" id="PRO_5038613091" evidence="3">
    <location>
        <begin position="19"/>
        <end position="284"/>
    </location>
</feature>
<sequence length="284" mass="29680">MRPPGRIAVLAGALGLLAACSGGSTSGSGGSGSGGGLPRPAHVVVVVLENQAADAVLGNPSAPYLNQLARTGAQFTDSTAITHPSQPNYLDLFAGSDQGVTDDSCPHSFGSDNLATELAAKGLGFTGYAENLPADRSSCAAGEYARKHVPWLDFSNVPAGDSAPFTAFPTDFNRLPTVSWVIPNLCDDAHDCPLSTADGWLRTHLDPYVQWARQHDSLLITTFDENDGSPGNRIATFFDGGPVRIGSYGEPIDHFTVLRTVEDMYGLGHAGAAADAAPVRDVWN</sequence>
<evidence type="ECO:0000256" key="2">
    <source>
        <dbReference type="ARBA" id="ARBA00023026"/>
    </source>
</evidence>
<evidence type="ECO:0000313" key="5">
    <source>
        <dbReference type="Proteomes" id="UP000317940"/>
    </source>
</evidence>
<reference evidence="4 5" key="1">
    <citation type="submission" date="2019-06" db="EMBL/GenBank/DDBJ databases">
        <title>Sequencing the genomes of 1000 actinobacteria strains.</title>
        <authorList>
            <person name="Klenk H.-P."/>
        </authorList>
    </citation>
    <scope>NUCLEOTIDE SEQUENCE [LARGE SCALE GENOMIC DNA]</scope>
    <source>
        <strain evidence="4 5">DSM 44826</strain>
    </source>
</reference>
<keyword evidence="3" id="KW-0732">Signal</keyword>
<keyword evidence="1" id="KW-0378">Hydrolase</keyword>
<proteinExistence type="predicted"/>
<evidence type="ECO:0000256" key="1">
    <source>
        <dbReference type="ARBA" id="ARBA00022801"/>
    </source>
</evidence>
<dbReference type="Pfam" id="PF04185">
    <property type="entry name" value="Phosphoesterase"/>
    <property type="match status" value="1"/>
</dbReference>
<name>A0A561UBD0_9ACTN</name>
<organism evidence="4 5">
    <name type="scientific">Kitasatospora viridis</name>
    <dbReference type="NCBI Taxonomy" id="281105"/>
    <lineage>
        <taxon>Bacteria</taxon>
        <taxon>Bacillati</taxon>
        <taxon>Actinomycetota</taxon>
        <taxon>Actinomycetes</taxon>
        <taxon>Kitasatosporales</taxon>
        <taxon>Streptomycetaceae</taxon>
        <taxon>Kitasatospora</taxon>
    </lineage>
</organism>
<dbReference type="RefSeq" id="WP_145903002.1">
    <property type="nucleotide sequence ID" value="NZ_BAAAMZ010000004.1"/>
</dbReference>
<dbReference type="InterPro" id="IPR017850">
    <property type="entry name" value="Alkaline_phosphatase_core_sf"/>
</dbReference>
<protein>
    <submittedName>
        <fullName evidence="4">Acid phosphatase</fullName>
    </submittedName>
</protein>
<feature type="signal peptide" evidence="3">
    <location>
        <begin position="1"/>
        <end position="18"/>
    </location>
</feature>
<dbReference type="GO" id="GO:0042578">
    <property type="term" value="F:phosphoric ester hydrolase activity"/>
    <property type="evidence" value="ECO:0007669"/>
    <property type="project" value="UniProtKB-ARBA"/>
</dbReference>
<evidence type="ECO:0000256" key="3">
    <source>
        <dbReference type="SAM" id="SignalP"/>
    </source>
</evidence>
<dbReference type="PANTHER" id="PTHR31956">
    <property type="entry name" value="NON-SPECIFIC PHOSPHOLIPASE C4-RELATED"/>
    <property type="match status" value="1"/>
</dbReference>
<dbReference type="OrthoDB" id="345880at2"/>
<dbReference type="AlphaFoldDB" id="A0A561UBD0"/>
<comment type="caution">
    <text evidence="4">The sequence shown here is derived from an EMBL/GenBank/DDBJ whole genome shotgun (WGS) entry which is preliminary data.</text>
</comment>
<keyword evidence="5" id="KW-1185">Reference proteome</keyword>
<evidence type="ECO:0000313" key="4">
    <source>
        <dbReference type="EMBL" id="TWF96683.1"/>
    </source>
</evidence>
<keyword evidence="2" id="KW-0843">Virulence</keyword>
<dbReference type="InterPro" id="IPR007312">
    <property type="entry name" value="Phosphoesterase"/>
</dbReference>